<evidence type="ECO:0000313" key="10">
    <source>
        <dbReference type="Proteomes" id="UP000307790"/>
    </source>
</evidence>
<dbReference type="RefSeq" id="WP_138321736.1">
    <property type="nucleotide sequence ID" value="NZ_VCBC01000024.1"/>
</dbReference>
<evidence type="ECO:0000256" key="4">
    <source>
        <dbReference type="ARBA" id="ARBA00022764"/>
    </source>
</evidence>
<proteinExistence type="inferred from homology"/>
<dbReference type="InterPro" id="IPR033434">
    <property type="entry name" value="MucB/RseB_N"/>
</dbReference>
<feature type="domain" description="MucB/RseB N-terminal" evidence="7">
    <location>
        <begin position="50"/>
        <end position="219"/>
    </location>
</feature>
<feature type="domain" description="MucB/RseB C-terminal" evidence="8">
    <location>
        <begin position="241"/>
        <end position="336"/>
    </location>
</feature>
<comment type="similarity">
    <text evidence="2">Belongs to the RseB family.</text>
</comment>
<comment type="subcellular location">
    <subcellularLocation>
        <location evidence="1">Periplasm</location>
    </subcellularLocation>
</comment>
<evidence type="ECO:0000256" key="6">
    <source>
        <dbReference type="SAM" id="SignalP"/>
    </source>
</evidence>
<dbReference type="GO" id="GO:0032885">
    <property type="term" value="P:regulation of polysaccharide biosynthetic process"/>
    <property type="evidence" value="ECO:0007669"/>
    <property type="project" value="TreeGrafter"/>
</dbReference>
<dbReference type="Gene3D" id="3.30.200.100">
    <property type="entry name" value="MucB/RseB, C-terminal domain"/>
    <property type="match status" value="1"/>
</dbReference>
<dbReference type="PANTHER" id="PTHR38782:SF1">
    <property type="entry name" value="SIGMA-E FACTOR REGULATORY PROTEIN RSEB"/>
    <property type="match status" value="1"/>
</dbReference>
<evidence type="ECO:0000259" key="7">
    <source>
        <dbReference type="Pfam" id="PF03888"/>
    </source>
</evidence>
<keyword evidence="10" id="KW-1185">Reference proteome</keyword>
<dbReference type="CDD" id="cd16327">
    <property type="entry name" value="RseB"/>
    <property type="match status" value="1"/>
</dbReference>
<feature type="chain" id="PRO_5024460336" evidence="6">
    <location>
        <begin position="20"/>
        <end position="339"/>
    </location>
</feature>
<keyword evidence="3 6" id="KW-0732">Signal</keyword>
<feature type="signal peptide" evidence="6">
    <location>
        <begin position="1"/>
        <end position="19"/>
    </location>
</feature>
<evidence type="ECO:0000313" key="9">
    <source>
        <dbReference type="EMBL" id="TLU59908.1"/>
    </source>
</evidence>
<evidence type="ECO:0000256" key="5">
    <source>
        <dbReference type="SAM" id="MobiDB-lite"/>
    </source>
</evidence>
<dbReference type="Gene3D" id="2.50.20.10">
    <property type="entry name" value="Lipoprotein localisation LolA/LolB/LppX"/>
    <property type="match status" value="1"/>
</dbReference>
<dbReference type="EMBL" id="VCBC01000024">
    <property type="protein sequence ID" value="TLU59908.1"/>
    <property type="molecule type" value="Genomic_DNA"/>
</dbReference>
<evidence type="ECO:0000256" key="2">
    <source>
        <dbReference type="ARBA" id="ARBA00008150"/>
    </source>
</evidence>
<evidence type="ECO:0000259" key="8">
    <source>
        <dbReference type="Pfam" id="PF17188"/>
    </source>
</evidence>
<evidence type="ECO:0000256" key="3">
    <source>
        <dbReference type="ARBA" id="ARBA00022729"/>
    </source>
</evidence>
<sequence>MKSVFILIVSACMSMSVVAQQPQEGESPTKPSAQQPAPTDQQQVEPQPTAKQWLQRLSNSLRQLNFDTSFVVVRNNRAEPYRWLHGIEDGRELELISLLNGPRKEAVRVDNTVSYFESNQQPYSVTTDSISGPIPRAFTSDIEKVHQSYDLVEVGKSRILGRPAQLIRLVSKDKQRFGYWVWLDIESGLLLKAAIINGEGELLEQIQFTHLTISEHSNEMLKQLLEAELPKTHDNPLEVSQAQLNWRVNWLPNGFDMLESNQHFVETINLPVDFLLFNDGLVDVSVYVSATDEAPRKSSINQTGATVLLSQIREGYEINVVGKVPAQTANAIADSITFN</sequence>
<keyword evidence="4" id="KW-0574">Periplasm</keyword>
<dbReference type="InterPro" id="IPR038484">
    <property type="entry name" value="MucB/RseB_C_sf"/>
</dbReference>
<dbReference type="AlphaFoldDB" id="A0A5R9IFF4"/>
<dbReference type="OrthoDB" id="7067274at2"/>
<dbReference type="GO" id="GO:0030288">
    <property type="term" value="C:outer membrane-bounded periplasmic space"/>
    <property type="evidence" value="ECO:0007669"/>
    <property type="project" value="TreeGrafter"/>
</dbReference>
<gene>
    <name evidence="9" type="ORF">FE810_16600</name>
</gene>
<dbReference type="PANTHER" id="PTHR38782">
    <property type="match status" value="1"/>
</dbReference>
<evidence type="ECO:0000256" key="1">
    <source>
        <dbReference type="ARBA" id="ARBA00004418"/>
    </source>
</evidence>
<dbReference type="PIRSF" id="PIRSF005427">
    <property type="entry name" value="RseB"/>
    <property type="match status" value="1"/>
</dbReference>
<reference evidence="9 10" key="1">
    <citation type="submission" date="2019-05" db="EMBL/GenBank/DDBJ databases">
        <title>Genome sequences of Thalassotalea litorea 1K03283.</title>
        <authorList>
            <person name="Zhang D."/>
        </authorList>
    </citation>
    <scope>NUCLEOTIDE SEQUENCE [LARGE SCALE GENOMIC DNA]</scope>
    <source>
        <strain evidence="9 10">MCCC 1K03283</strain>
    </source>
</reference>
<dbReference type="InterPro" id="IPR033436">
    <property type="entry name" value="MucB/RseB_C"/>
</dbReference>
<comment type="caution">
    <text evidence="9">The sequence shown here is derived from an EMBL/GenBank/DDBJ whole genome shotgun (WGS) entry which is preliminary data.</text>
</comment>
<dbReference type="GO" id="GO:0045152">
    <property type="term" value="F:antisigma factor binding"/>
    <property type="evidence" value="ECO:0007669"/>
    <property type="project" value="TreeGrafter"/>
</dbReference>
<dbReference type="Proteomes" id="UP000307790">
    <property type="component" value="Unassembled WGS sequence"/>
</dbReference>
<feature type="region of interest" description="Disordered" evidence="5">
    <location>
        <begin position="20"/>
        <end position="49"/>
    </location>
</feature>
<dbReference type="Pfam" id="PF03888">
    <property type="entry name" value="MucB_RseB"/>
    <property type="match status" value="1"/>
</dbReference>
<dbReference type="Pfam" id="PF17188">
    <property type="entry name" value="MucB_RseB_C"/>
    <property type="match status" value="1"/>
</dbReference>
<name>A0A5R9IFF4_9GAMM</name>
<accession>A0A5R9IFF4</accession>
<protein>
    <submittedName>
        <fullName evidence="9">Transcriptional regulator</fullName>
    </submittedName>
</protein>
<dbReference type="InterPro" id="IPR005588">
    <property type="entry name" value="MucB_RseB"/>
</dbReference>
<organism evidence="9 10">
    <name type="scientific">Thalassotalea litorea</name>
    <dbReference type="NCBI Taxonomy" id="2020715"/>
    <lineage>
        <taxon>Bacteria</taxon>
        <taxon>Pseudomonadati</taxon>
        <taxon>Pseudomonadota</taxon>
        <taxon>Gammaproteobacteria</taxon>
        <taxon>Alteromonadales</taxon>
        <taxon>Colwelliaceae</taxon>
        <taxon>Thalassotalea</taxon>
    </lineage>
</organism>